<evidence type="ECO:0000256" key="6">
    <source>
        <dbReference type="ARBA" id="ARBA00022664"/>
    </source>
</evidence>
<evidence type="ECO:0000256" key="2">
    <source>
        <dbReference type="ARBA" id="ARBA00001947"/>
    </source>
</evidence>
<dbReference type="RefSeq" id="XP_040691342.1">
    <property type="nucleotide sequence ID" value="XM_040830733.1"/>
</dbReference>
<keyword evidence="10" id="KW-0408">Iron</keyword>
<keyword evidence="8" id="KW-0378">Hydrolase</keyword>
<dbReference type="GO" id="GO:0000398">
    <property type="term" value="P:mRNA splicing, via spliceosome"/>
    <property type="evidence" value="ECO:0007669"/>
    <property type="project" value="TreeGrafter"/>
</dbReference>
<dbReference type="GO" id="GO:0005634">
    <property type="term" value="C:nucleus"/>
    <property type="evidence" value="ECO:0007669"/>
    <property type="project" value="UniProtKB-SubCell"/>
</dbReference>
<evidence type="ECO:0000256" key="11">
    <source>
        <dbReference type="ARBA" id="ARBA00023211"/>
    </source>
</evidence>
<evidence type="ECO:0000256" key="12">
    <source>
        <dbReference type="ARBA" id="ARBA00023242"/>
    </source>
</evidence>
<evidence type="ECO:0000256" key="7">
    <source>
        <dbReference type="ARBA" id="ARBA00022723"/>
    </source>
</evidence>
<evidence type="ECO:0000259" key="14">
    <source>
        <dbReference type="SMART" id="SM01124"/>
    </source>
</evidence>
<gene>
    <name evidence="15" type="ORF">ASPWEDRAFT_171135</name>
</gene>
<dbReference type="PANTHER" id="PTHR12849">
    <property type="entry name" value="RNA LARIAT DEBRANCHING ENZYME"/>
    <property type="match status" value="1"/>
</dbReference>
<comment type="cofactor">
    <cofactor evidence="2">
        <name>Zn(2+)</name>
        <dbReference type="ChEBI" id="CHEBI:29105"/>
    </cofactor>
</comment>
<dbReference type="GeneID" id="63746581"/>
<dbReference type="VEuPathDB" id="FungiDB:ASPWEDRAFT_171135"/>
<dbReference type="InterPro" id="IPR029052">
    <property type="entry name" value="Metallo-depent_PP-like"/>
</dbReference>
<dbReference type="Proteomes" id="UP000184383">
    <property type="component" value="Unassembled WGS sequence"/>
</dbReference>
<feature type="compositionally biased region" description="Acidic residues" evidence="13">
    <location>
        <begin position="453"/>
        <end position="464"/>
    </location>
</feature>
<feature type="compositionally biased region" description="Basic and acidic residues" evidence="13">
    <location>
        <begin position="491"/>
        <end position="504"/>
    </location>
</feature>
<dbReference type="InterPro" id="IPR004843">
    <property type="entry name" value="Calcineurin-like_PHP"/>
</dbReference>
<dbReference type="InterPro" id="IPR007708">
    <property type="entry name" value="DBR1_C"/>
</dbReference>
<dbReference type="GO" id="GO:0046872">
    <property type="term" value="F:metal ion binding"/>
    <property type="evidence" value="ECO:0007669"/>
    <property type="project" value="UniProtKB-KW"/>
</dbReference>
<evidence type="ECO:0000256" key="4">
    <source>
        <dbReference type="ARBA" id="ARBA00004123"/>
    </source>
</evidence>
<protein>
    <recommendedName>
        <fullName evidence="14">Lariat debranching enzyme C-terminal domain-containing protein</fullName>
    </recommendedName>
</protein>
<dbReference type="OrthoDB" id="407609at2759"/>
<dbReference type="PANTHER" id="PTHR12849:SF0">
    <property type="entry name" value="LARIAT DEBRANCHING ENZYME"/>
    <property type="match status" value="1"/>
</dbReference>
<dbReference type="Pfam" id="PF05011">
    <property type="entry name" value="DBR1"/>
    <property type="match status" value="1"/>
</dbReference>
<feature type="compositionally biased region" description="Polar residues" evidence="13">
    <location>
        <begin position="299"/>
        <end position="312"/>
    </location>
</feature>
<organism evidence="15 16">
    <name type="scientific">Aspergillus wentii DTO 134E9</name>
    <dbReference type="NCBI Taxonomy" id="1073089"/>
    <lineage>
        <taxon>Eukaryota</taxon>
        <taxon>Fungi</taxon>
        <taxon>Dikarya</taxon>
        <taxon>Ascomycota</taxon>
        <taxon>Pezizomycotina</taxon>
        <taxon>Eurotiomycetes</taxon>
        <taxon>Eurotiomycetidae</taxon>
        <taxon>Eurotiales</taxon>
        <taxon>Aspergillaceae</taxon>
        <taxon>Aspergillus</taxon>
        <taxon>Aspergillus subgen. Cremei</taxon>
    </lineage>
</organism>
<evidence type="ECO:0000256" key="8">
    <source>
        <dbReference type="ARBA" id="ARBA00022801"/>
    </source>
</evidence>
<comment type="cofactor">
    <cofactor evidence="1">
        <name>Mn(2+)</name>
        <dbReference type="ChEBI" id="CHEBI:29035"/>
    </cofactor>
</comment>
<comment type="subcellular location">
    <subcellularLocation>
        <location evidence="4">Nucleus</location>
    </subcellularLocation>
</comment>
<dbReference type="Pfam" id="PF00149">
    <property type="entry name" value="Metallophos"/>
    <property type="match status" value="1"/>
</dbReference>
<name>A0A1L9RRS4_ASPWE</name>
<feature type="region of interest" description="Disordered" evidence="13">
    <location>
        <begin position="296"/>
        <end position="366"/>
    </location>
</feature>
<accession>A0A1L9RRS4</accession>
<feature type="compositionally biased region" description="Basic residues" evidence="13">
    <location>
        <begin position="730"/>
        <end position="743"/>
    </location>
</feature>
<keyword evidence="9" id="KW-0862">Zinc</keyword>
<reference evidence="16" key="1">
    <citation type="journal article" date="2017" name="Genome Biol.">
        <title>Comparative genomics reveals high biological diversity and specific adaptations in the industrially and medically important fungal genus Aspergillus.</title>
        <authorList>
            <person name="de Vries R.P."/>
            <person name="Riley R."/>
            <person name="Wiebenga A."/>
            <person name="Aguilar-Osorio G."/>
            <person name="Amillis S."/>
            <person name="Uchima C.A."/>
            <person name="Anderluh G."/>
            <person name="Asadollahi M."/>
            <person name="Askin M."/>
            <person name="Barry K."/>
            <person name="Battaglia E."/>
            <person name="Bayram O."/>
            <person name="Benocci T."/>
            <person name="Braus-Stromeyer S.A."/>
            <person name="Caldana C."/>
            <person name="Canovas D."/>
            <person name="Cerqueira G.C."/>
            <person name="Chen F."/>
            <person name="Chen W."/>
            <person name="Choi C."/>
            <person name="Clum A."/>
            <person name="Dos Santos R.A."/>
            <person name="Damasio A.R."/>
            <person name="Diallinas G."/>
            <person name="Emri T."/>
            <person name="Fekete E."/>
            <person name="Flipphi M."/>
            <person name="Freyberg S."/>
            <person name="Gallo A."/>
            <person name="Gournas C."/>
            <person name="Habgood R."/>
            <person name="Hainaut M."/>
            <person name="Harispe M.L."/>
            <person name="Henrissat B."/>
            <person name="Hilden K.S."/>
            <person name="Hope R."/>
            <person name="Hossain A."/>
            <person name="Karabika E."/>
            <person name="Karaffa L."/>
            <person name="Karanyi Z."/>
            <person name="Krasevec N."/>
            <person name="Kuo A."/>
            <person name="Kusch H."/>
            <person name="LaButti K."/>
            <person name="Lagendijk E.L."/>
            <person name="Lapidus A."/>
            <person name="Levasseur A."/>
            <person name="Lindquist E."/>
            <person name="Lipzen A."/>
            <person name="Logrieco A.F."/>
            <person name="MacCabe A."/>
            <person name="Maekelae M.R."/>
            <person name="Malavazi I."/>
            <person name="Melin P."/>
            <person name="Meyer V."/>
            <person name="Mielnichuk N."/>
            <person name="Miskei M."/>
            <person name="Molnar A.P."/>
            <person name="Mule G."/>
            <person name="Ngan C.Y."/>
            <person name="Orejas M."/>
            <person name="Orosz E."/>
            <person name="Ouedraogo J.P."/>
            <person name="Overkamp K.M."/>
            <person name="Park H.-S."/>
            <person name="Perrone G."/>
            <person name="Piumi F."/>
            <person name="Punt P.J."/>
            <person name="Ram A.F."/>
            <person name="Ramon A."/>
            <person name="Rauscher S."/>
            <person name="Record E."/>
            <person name="Riano-Pachon D.M."/>
            <person name="Robert V."/>
            <person name="Roehrig J."/>
            <person name="Ruller R."/>
            <person name="Salamov A."/>
            <person name="Salih N.S."/>
            <person name="Samson R.A."/>
            <person name="Sandor E."/>
            <person name="Sanguinetti M."/>
            <person name="Schuetze T."/>
            <person name="Sepcic K."/>
            <person name="Shelest E."/>
            <person name="Sherlock G."/>
            <person name="Sophianopoulou V."/>
            <person name="Squina F.M."/>
            <person name="Sun H."/>
            <person name="Susca A."/>
            <person name="Todd R.B."/>
            <person name="Tsang A."/>
            <person name="Unkles S.E."/>
            <person name="van de Wiele N."/>
            <person name="van Rossen-Uffink D."/>
            <person name="Oliveira J.V."/>
            <person name="Vesth T.C."/>
            <person name="Visser J."/>
            <person name="Yu J.-H."/>
            <person name="Zhou M."/>
            <person name="Andersen M.R."/>
            <person name="Archer D.B."/>
            <person name="Baker S.E."/>
            <person name="Benoit I."/>
            <person name="Brakhage A.A."/>
            <person name="Braus G.H."/>
            <person name="Fischer R."/>
            <person name="Frisvad J.C."/>
            <person name="Goldman G.H."/>
            <person name="Houbraken J."/>
            <person name="Oakley B."/>
            <person name="Pocsi I."/>
            <person name="Scazzocchio C."/>
            <person name="Seiboth B."/>
            <person name="vanKuyk P.A."/>
            <person name="Wortman J."/>
            <person name="Dyer P.S."/>
            <person name="Grigoriev I.V."/>
        </authorList>
    </citation>
    <scope>NUCLEOTIDE SEQUENCE [LARGE SCALE GENOMIC DNA]</scope>
    <source>
        <strain evidence="16">DTO 134E9</strain>
    </source>
</reference>
<feature type="region of interest" description="Disordered" evidence="13">
    <location>
        <begin position="693"/>
        <end position="743"/>
    </location>
</feature>
<evidence type="ECO:0000256" key="13">
    <source>
        <dbReference type="SAM" id="MobiDB-lite"/>
    </source>
</evidence>
<keyword evidence="16" id="KW-1185">Reference proteome</keyword>
<feature type="compositionally biased region" description="Basic and acidic residues" evidence="13">
    <location>
        <begin position="472"/>
        <end position="482"/>
    </location>
</feature>
<dbReference type="STRING" id="1073089.A0A1L9RRS4"/>
<evidence type="ECO:0000256" key="10">
    <source>
        <dbReference type="ARBA" id="ARBA00023004"/>
    </source>
</evidence>
<dbReference type="SMART" id="SM01124">
    <property type="entry name" value="DBR1"/>
    <property type="match status" value="1"/>
</dbReference>
<evidence type="ECO:0000313" key="16">
    <source>
        <dbReference type="Proteomes" id="UP000184383"/>
    </source>
</evidence>
<feature type="domain" description="Lariat debranching enzyme C-terminal" evidence="14">
    <location>
        <begin position="543"/>
        <end position="691"/>
    </location>
</feature>
<proteinExistence type="inferred from homology"/>
<evidence type="ECO:0000313" key="15">
    <source>
        <dbReference type="EMBL" id="OJJ37666.1"/>
    </source>
</evidence>
<feature type="compositionally biased region" description="Basic and acidic residues" evidence="13">
    <location>
        <begin position="426"/>
        <end position="438"/>
    </location>
</feature>
<feature type="compositionally biased region" description="Polar residues" evidence="13">
    <location>
        <begin position="321"/>
        <end position="351"/>
    </location>
</feature>
<keyword evidence="7" id="KW-0479">Metal-binding</keyword>
<dbReference type="AlphaFoldDB" id="A0A1L9RRS4"/>
<dbReference type="InterPro" id="IPR041816">
    <property type="entry name" value="Dbr1_N"/>
</dbReference>
<feature type="region of interest" description="Disordered" evidence="13">
    <location>
        <begin position="257"/>
        <end position="277"/>
    </location>
</feature>
<dbReference type="CDD" id="cd00844">
    <property type="entry name" value="MPP_Dbr1_N"/>
    <property type="match status" value="1"/>
</dbReference>
<evidence type="ECO:0000256" key="9">
    <source>
        <dbReference type="ARBA" id="ARBA00022833"/>
    </source>
</evidence>
<dbReference type="EMBL" id="KV878211">
    <property type="protein sequence ID" value="OJJ37666.1"/>
    <property type="molecule type" value="Genomic_DNA"/>
</dbReference>
<feature type="region of interest" description="Disordered" evidence="13">
    <location>
        <begin position="426"/>
        <end position="508"/>
    </location>
</feature>
<keyword evidence="12" id="KW-0539">Nucleus</keyword>
<keyword evidence="11" id="KW-0464">Manganese</keyword>
<dbReference type="SUPFAM" id="SSF56300">
    <property type="entry name" value="Metallo-dependent phosphatases"/>
    <property type="match status" value="1"/>
</dbReference>
<keyword evidence="6" id="KW-0507">mRNA processing</keyword>
<evidence type="ECO:0000256" key="1">
    <source>
        <dbReference type="ARBA" id="ARBA00001936"/>
    </source>
</evidence>
<evidence type="ECO:0000256" key="3">
    <source>
        <dbReference type="ARBA" id="ARBA00001954"/>
    </source>
</evidence>
<evidence type="ECO:0000256" key="5">
    <source>
        <dbReference type="ARBA" id="ARBA00006045"/>
    </source>
</evidence>
<comment type="similarity">
    <text evidence="5">Belongs to the lariat debranching enzyme family.</text>
</comment>
<feature type="compositionally biased region" description="Gly residues" evidence="13">
    <location>
        <begin position="712"/>
        <end position="729"/>
    </location>
</feature>
<comment type="cofactor">
    <cofactor evidence="3">
        <name>Fe(2+)</name>
        <dbReference type="ChEBI" id="CHEBI:29033"/>
    </cofactor>
</comment>
<sequence>MESSNPNSPSLRVAVEGCGHGCLHDIYASVERAAALKGWDGVDLLIIGGDFQAVRNSHDMACMSVPQKFKAIGDFHEYYSGKRTAPYLTIFIGGNHEASNYLFELYYGGWVAPNIYYLGAANIIRCGPLRIAGMSGIWKGYDFRKSHFERIPYNNDDLQSIYHVRELDVRKLLQIRTQVDLGLSHDWPKQVEYGGDYDTLFRIKRGFGEDSSHGRLGSPAAKYVLDRLRPAYWFSAHLHVKFAASVQHGEYVIPGKQNAIKPNAPPDSSSQAAPKAPYSFGMDGAVVTTLFSDEELENDQSLPVRSANTDSNIRAPEPTPQVDNKSSGSITHEQPQNDVVAQNNTSSSDTPQPNPNPAEPGDTQGLLSAWNDFHNVASKNEAAENSRFLMEQDKRLQEGSTPDVKHNLTWRKIDIDEDAGRRLTGIERTGDESPESKKQKMQNEPVAVKNSDEIDLDLDSDSDQETTVKAAPETEHNNHRALDGAAAGDTNGDKTDGLPKDSKQDNSIGEADVSEDLRSQLPASFARPQPDLQPRIEAVHEPLPEAIFNKNTQFLALDKCLPNRNFLQLLEIPSISEQTGDQLERPYRLQYDKEWLAITRVFAQDLELGDPNAKPPADKGDAVYKSEIVEAEKWIEEHVVKPGKMNVPENFTPTAPFYDPDVPVTTTQMPPEYSNPQTAQFCELVGIENKFHLSDEQRQARANAGPRPSHFRGGGGSGRFSRRGGGGHGSGRRGGGRGRGPRY</sequence>
<dbReference type="GO" id="GO:0008419">
    <property type="term" value="F:RNA lariat debranching enzyme activity"/>
    <property type="evidence" value="ECO:0007669"/>
    <property type="project" value="UniProtKB-ARBA"/>
</dbReference>